<dbReference type="EMBL" id="GBXM01069502">
    <property type="protein sequence ID" value="JAH39075.1"/>
    <property type="molecule type" value="Transcribed_RNA"/>
</dbReference>
<dbReference type="AlphaFoldDB" id="A0A0E9SEF8"/>
<reference evidence="1" key="2">
    <citation type="journal article" date="2015" name="Fish Shellfish Immunol.">
        <title>Early steps in the European eel (Anguilla anguilla)-Vibrio vulnificus interaction in the gills: Role of the RtxA13 toxin.</title>
        <authorList>
            <person name="Callol A."/>
            <person name="Pajuelo D."/>
            <person name="Ebbesson L."/>
            <person name="Teles M."/>
            <person name="MacKenzie S."/>
            <person name="Amaro C."/>
        </authorList>
    </citation>
    <scope>NUCLEOTIDE SEQUENCE</scope>
</reference>
<reference evidence="1" key="1">
    <citation type="submission" date="2014-11" db="EMBL/GenBank/DDBJ databases">
        <authorList>
            <person name="Amaro Gonzalez C."/>
        </authorList>
    </citation>
    <scope>NUCLEOTIDE SEQUENCE</scope>
</reference>
<name>A0A0E9SEF8_ANGAN</name>
<organism evidence="1">
    <name type="scientific">Anguilla anguilla</name>
    <name type="common">European freshwater eel</name>
    <name type="synonym">Muraena anguilla</name>
    <dbReference type="NCBI Taxonomy" id="7936"/>
    <lineage>
        <taxon>Eukaryota</taxon>
        <taxon>Metazoa</taxon>
        <taxon>Chordata</taxon>
        <taxon>Craniata</taxon>
        <taxon>Vertebrata</taxon>
        <taxon>Euteleostomi</taxon>
        <taxon>Actinopterygii</taxon>
        <taxon>Neopterygii</taxon>
        <taxon>Teleostei</taxon>
        <taxon>Anguilliformes</taxon>
        <taxon>Anguillidae</taxon>
        <taxon>Anguilla</taxon>
    </lineage>
</organism>
<evidence type="ECO:0000313" key="1">
    <source>
        <dbReference type="EMBL" id="JAH39075.1"/>
    </source>
</evidence>
<proteinExistence type="predicted"/>
<accession>A0A0E9SEF8</accession>
<protein>
    <submittedName>
        <fullName evidence="1">Uncharacterized protein</fullName>
    </submittedName>
</protein>
<sequence length="16" mass="1858">MNCVCFTVLVCSCSWY</sequence>